<evidence type="ECO:0000313" key="1">
    <source>
        <dbReference type="EMBL" id="SVD20715.1"/>
    </source>
</evidence>
<accession>A0A382TFZ4</accession>
<name>A0A382TFZ4_9ZZZZ</name>
<proteinExistence type="predicted"/>
<dbReference type="EMBL" id="UINC01136140">
    <property type="protein sequence ID" value="SVD20715.1"/>
    <property type="molecule type" value="Genomic_DNA"/>
</dbReference>
<gene>
    <name evidence="1" type="ORF">METZ01_LOCUS373569</name>
</gene>
<feature type="non-terminal residue" evidence="1">
    <location>
        <position position="1"/>
    </location>
</feature>
<protein>
    <submittedName>
        <fullName evidence="1">Uncharacterized protein</fullName>
    </submittedName>
</protein>
<organism evidence="1">
    <name type="scientific">marine metagenome</name>
    <dbReference type="NCBI Taxonomy" id="408172"/>
    <lineage>
        <taxon>unclassified sequences</taxon>
        <taxon>metagenomes</taxon>
        <taxon>ecological metagenomes</taxon>
    </lineage>
</organism>
<reference evidence="1" key="1">
    <citation type="submission" date="2018-05" db="EMBL/GenBank/DDBJ databases">
        <authorList>
            <person name="Lanie J.A."/>
            <person name="Ng W.-L."/>
            <person name="Kazmierczak K.M."/>
            <person name="Andrzejewski T.M."/>
            <person name="Davidsen T.M."/>
            <person name="Wayne K.J."/>
            <person name="Tettelin H."/>
            <person name="Glass J.I."/>
            <person name="Rusch D."/>
            <person name="Podicherti R."/>
            <person name="Tsui H.-C.T."/>
            <person name="Winkler M.E."/>
        </authorList>
    </citation>
    <scope>NUCLEOTIDE SEQUENCE</scope>
</reference>
<sequence>ERCESGLISTLGKRVSCKAIRG</sequence>
<dbReference type="AlphaFoldDB" id="A0A382TFZ4"/>